<dbReference type="EC" id="2.7.11.1" evidence="2"/>
<keyword evidence="4" id="KW-0723">Serine/threonine-protein kinase</keyword>
<evidence type="ECO:0000256" key="7">
    <source>
        <dbReference type="ARBA" id="ARBA00022777"/>
    </source>
</evidence>
<dbReference type="PROSITE" id="PS00107">
    <property type="entry name" value="PROTEIN_KINASE_ATP"/>
    <property type="match status" value="1"/>
</dbReference>
<name>A0A7S2SL55_9STRA</name>
<dbReference type="EMBL" id="HBHK01024047">
    <property type="protein sequence ID" value="CAD9703073.1"/>
    <property type="molecule type" value="Transcribed_RNA"/>
</dbReference>
<keyword evidence="6 13" id="KW-0547">Nucleotide-binding</keyword>
<evidence type="ECO:0000313" key="17">
    <source>
        <dbReference type="EMBL" id="CAD9703073.1"/>
    </source>
</evidence>
<dbReference type="InterPro" id="IPR011009">
    <property type="entry name" value="Kinase-like_dom_sf"/>
</dbReference>
<evidence type="ECO:0000256" key="5">
    <source>
        <dbReference type="ARBA" id="ARBA00022679"/>
    </source>
</evidence>
<dbReference type="PROSITE" id="PS50011">
    <property type="entry name" value="PROTEIN_KINASE_DOM"/>
    <property type="match status" value="1"/>
</dbReference>
<dbReference type="GO" id="GO:0005737">
    <property type="term" value="C:cytoplasm"/>
    <property type="evidence" value="ECO:0007669"/>
    <property type="project" value="TreeGrafter"/>
</dbReference>
<dbReference type="PANTHER" id="PTHR22983">
    <property type="entry name" value="PROTEIN KINASE RELATED"/>
    <property type="match status" value="1"/>
</dbReference>
<evidence type="ECO:0000256" key="9">
    <source>
        <dbReference type="ARBA" id="ARBA00023212"/>
    </source>
</evidence>
<dbReference type="EMBL" id="HBHK01024046">
    <property type="protein sequence ID" value="CAD9703071.1"/>
    <property type="molecule type" value="Transcribed_RNA"/>
</dbReference>
<evidence type="ECO:0000313" key="16">
    <source>
        <dbReference type="EMBL" id="CAD9703071.1"/>
    </source>
</evidence>
<dbReference type="InterPro" id="IPR000719">
    <property type="entry name" value="Prot_kinase_dom"/>
</dbReference>
<dbReference type="SMART" id="SM00220">
    <property type="entry name" value="S_TKc"/>
    <property type="match status" value="1"/>
</dbReference>
<evidence type="ECO:0000256" key="10">
    <source>
        <dbReference type="ARBA" id="ARBA00047899"/>
    </source>
</evidence>
<evidence type="ECO:0000256" key="8">
    <source>
        <dbReference type="ARBA" id="ARBA00022840"/>
    </source>
</evidence>
<feature type="region of interest" description="Disordered" evidence="14">
    <location>
        <begin position="288"/>
        <end position="339"/>
    </location>
</feature>
<feature type="binding site" evidence="13">
    <location>
        <position position="33"/>
    </location>
    <ligand>
        <name>ATP</name>
        <dbReference type="ChEBI" id="CHEBI:30616"/>
    </ligand>
</feature>
<evidence type="ECO:0000256" key="4">
    <source>
        <dbReference type="ARBA" id="ARBA00022527"/>
    </source>
</evidence>
<dbReference type="Gene3D" id="1.10.510.10">
    <property type="entry name" value="Transferase(Phosphotransferase) domain 1"/>
    <property type="match status" value="1"/>
</dbReference>
<gene>
    <name evidence="16" type="ORF">QSP1433_LOCUS15145</name>
    <name evidence="17" type="ORF">QSP1433_LOCUS15146</name>
</gene>
<dbReference type="Pfam" id="PF00069">
    <property type="entry name" value="Pkinase"/>
    <property type="match status" value="1"/>
</dbReference>
<evidence type="ECO:0000256" key="2">
    <source>
        <dbReference type="ARBA" id="ARBA00012513"/>
    </source>
</evidence>
<feature type="compositionally biased region" description="Low complexity" evidence="14">
    <location>
        <begin position="779"/>
        <end position="790"/>
    </location>
</feature>
<dbReference type="InterPro" id="IPR011989">
    <property type="entry name" value="ARM-like"/>
</dbReference>
<feature type="compositionally biased region" description="Basic and acidic residues" evidence="14">
    <location>
        <begin position="293"/>
        <end position="324"/>
    </location>
</feature>
<comment type="catalytic activity">
    <reaction evidence="10">
        <text>L-threonyl-[protein] + ATP = O-phospho-L-threonyl-[protein] + ADP + H(+)</text>
        <dbReference type="Rhea" id="RHEA:46608"/>
        <dbReference type="Rhea" id="RHEA-COMP:11060"/>
        <dbReference type="Rhea" id="RHEA-COMP:11605"/>
        <dbReference type="ChEBI" id="CHEBI:15378"/>
        <dbReference type="ChEBI" id="CHEBI:30013"/>
        <dbReference type="ChEBI" id="CHEBI:30616"/>
        <dbReference type="ChEBI" id="CHEBI:61977"/>
        <dbReference type="ChEBI" id="CHEBI:456216"/>
        <dbReference type="EC" id="2.7.11.1"/>
    </reaction>
</comment>
<dbReference type="PROSITE" id="PS00108">
    <property type="entry name" value="PROTEIN_KINASE_ST"/>
    <property type="match status" value="1"/>
</dbReference>
<dbReference type="GO" id="GO:0007224">
    <property type="term" value="P:smoothened signaling pathway"/>
    <property type="evidence" value="ECO:0007669"/>
    <property type="project" value="TreeGrafter"/>
</dbReference>
<dbReference type="FunFam" id="1.10.510.10:FF:000292">
    <property type="entry name" value="Serine/threonine-protein kinase 36"/>
    <property type="match status" value="1"/>
</dbReference>
<evidence type="ECO:0000256" key="1">
    <source>
        <dbReference type="ARBA" id="ARBA00004245"/>
    </source>
</evidence>
<dbReference type="GO" id="GO:0005856">
    <property type="term" value="C:cytoskeleton"/>
    <property type="evidence" value="ECO:0007669"/>
    <property type="project" value="UniProtKB-SubCell"/>
</dbReference>
<evidence type="ECO:0000256" key="11">
    <source>
        <dbReference type="ARBA" id="ARBA00048679"/>
    </source>
</evidence>
<dbReference type="InterPro" id="IPR008271">
    <property type="entry name" value="Ser/Thr_kinase_AS"/>
</dbReference>
<evidence type="ECO:0000256" key="14">
    <source>
        <dbReference type="SAM" id="MobiDB-lite"/>
    </source>
</evidence>
<keyword evidence="7" id="KW-0418">Kinase</keyword>
<dbReference type="InterPro" id="IPR016024">
    <property type="entry name" value="ARM-type_fold"/>
</dbReference>
<dbReference type="SUPFAM" id="SSF48371">
    <property type="entry name" value="ARM repeat"/>
    <property type="match status" value="1"/>
</dbReference>
<comment type="subcellular location">
    <subcellularLocation>
        <location evidence="1">Cytoplasm</location>
        <location evidence="1">Cytoskeleton</location>
    </subcellularLocation>
</comment>
<proteinExistence type="predicted"/>
<dbReference type="FunFam" id="3.30.200.20:FF:000042">
    <property type="entry name" value="Aurora kinase A"/>
    <property type="match status" value="1"/>
</dbReference>
<keyword evidence="9" id="KW-0206">Cytoskeleton</keyword>
<feature type="region of interest" description="Disordered" evidence="14">
    <location>
        <begin position="779"/>
        <end position="802"/>
    </location>
</feature>
<evidence type="ECO:0000256" key="13">
    <source>
        <dbReference type="PROSITE-ProRule" id="PRU10141"/>
    </source>
</evidence>
<organism evidence="17">
    <name type="scientific">Mucochytrium quahogii</name>
    <dbReference type="NCBI Taxonomy" id="96639"/>
    <lineage>
        <taxon>Eukaryota</taxon>
        <taxon>Sar</taxon>
        <taxon>Stramenopiles</taxon>
        <taxon>Bigyra</taxon>
        <taxon>Labyrinthulomycetes</taxon>
        <taxon>Thraustochytrida</taxon>
        <taxon>Thraustochytriidae</taxon>
        <taxon>Mucochytrium</taxon>
    </lineage>
</organism>
<protein>
    <recommendedName>
        <fullName evidence="2">non-specific serine/threonine protein kinase</fullName>
        <ecNumber evidence="2">2.7.11.1</ecNumber>
    </recommendedName>
    <alternativeName>
        <fullName evidence="12">Fused homolog</fullName>
    </alternativeName>
</protein>
<comment type="catalytic activity">
    <reaction evidence="11">
        <text>L-seryl-[protein] + ATP = O-phospho-L-seryl-[protein] + ADP + H(+)</text>
        <dbReference type="Rhea" id="RHEA:17989"/>
        <dbReference type="Rhea" id="RHEA-COMP:9863"/>
        <dbReference type="Rhea" id="RHEA-COMP:11604"/>
        <dbReference type="ChEBI" id="CHEBI:15378"/>
        <dbReference type="ChEBI" id="CHEBI:29999"/>
        <dbReference type="ChEBI" id="CHEBI:30616"/>
        <dbReference type="ChEBI" id="CHEBI:83421"/>
        <dbReference type="ChEBI" id="CHEBI:456216"/>
        <dbReference type="EC" id="2.7.11.1"/>
    </reaction>
</comment>
<dbReference type="PANTHER" id="PTHR22983:SF6">
    <property type="entry name" value="SERINE_THREONINE-PROTEIN KINASE 36"/>
    <property type="match status" value="1"/>
</dbReference>
<evidence type="ECO:0000256" key="6">
    <source>
        <dbReference type="ARBA" id="ARBA00022741"/>
    </source>
</evidence>
<dbReference type="Gene3D" id="1.25.10.10">
    <property type="entry name" value="Leucine-rich Repeat Variant"/>
    <property type="match status" value="1"/>
</dbReference>
<evidence type="ECO:0000256" key="3">
    <source>
        <dbReference type="ARBA" id="ARBA00022490"/>
    </source>
</evidence>
<dbReference type="CDD" id="cd14002">
    <property type="entry name" value="STKc_STK36"/>
    <property type="match status" value="1"/>
</dbReference>
<keyword evidence="3" id="KW-0963">Cytoplasm</keyword>
<reference evidence="17" key="1">
    <citation type="submission" date="2021-01" db="EMBL/GenBank/DDBJ databases">
        <authorList>
            <person name="Corre E."/>
            <person name="Pelletier E."/>
            <person name="Niang G."/>
            <person name="Scheremetjew M."/>
            <person name="Finn R."/>
            <person name="Kale V."/>
            <person name="Holt S."/>
            <person name="Cochrane G."/>
            <person name="Meng A."/>
            <person name="Brown T."/>
            <person name="Cohen L."/>
        </authorList>
    </citation>
    <scope>NUCLEOTIDE SEQUENCE</scope>
    <source>
        <strain evidence="17">NY070348D</strain>
    </source>
</reference>
<feature type="domain" description="Protein kinase" evidence="15">
    <location>
        <begin position="4"/>
        <end position="254"/>
    </location>
</feature>
<dbReference type="SUPFAM" id="SSF56112">
    <property type="entry name" value="Protein kinase-like (PK-like)"/>
    <property type="match status" value="1"/>
</dbReference>
<keyword evidence="8 13" id="KW-0067">ATP-binding</keyword>
<dbReference type="GO" id="GO:0004674">
    <property type="term" value="F:protein serine/threonine kinase activity"/>
    <property type="evidence" value="ECO:0007669"/>
    <property type="project" value="UniProtKB-KW"/>
</dbReference>
<dbReference type="GO" id="GO:0005524">
    <property type="term" value="F:ATP binding"/>
    <property type="evidence" value="ECO:0007669"/>
    <property type="project" value="UniProtKB-UniRule"/>
</dbReference>
<keyword evidence="5" id="KW-0808">Transferase</keyword>
<accession>A0A7S2SL55</accession>
<evidence type="ECO:0000256" key="12">
    <source>
        <dbReference type="ARBA" id="ARBA00075375"/>
    </source>
</evidence>
<dbReference type="InterPro" id="IPR017441">
    <property type="entry name" value="Protein_kinase_ATP_BS"/>
</dbReference>
<sequence length="1473" mass="166673">MDNYVVLEMIGEGSFGKVFKGRRRFTGHILALKFIPKHGKMEQDLNKLRSEIEILRTLDHPNIVLLLDAFETNREFCVVTEYAQGDLFQLLEDDKRISELQVQVIAKQLVQALYYLHSHRIIHRDMKPQNILIGADGRVKLCDFGFARALSAKTVMVTSIKGTPLYMAPELVREQPYNHTADLWSLGVILYELFVGQPPFYTNNIYTLINLIVRNEVRYPKECSKMFKGFLQGLLMKNHRQRLQWPKLLDHPFVRESEAEKTQREIHDSSYLYNPRYRLQHFLVQTEQDSPDWEERAAGDEDIHSRKHAASHDNESLFIEKQEHPISPNRKSAPMSPRAHRHSQELDTYNNDSGLDHPLTLTRRNTVSNLDVDTRTAPPRPFVGTELLQNDGYEVEMESGTETSTLSSHPQGPLTVQDWEQIELSVTANAKGILSCAYSDIRVIDHIIYAVTTFVQELDNGGVDPTTQDFQDKTSCIQRALRVLIFLLTKGEYEEQDHREGTEIMNDAELVPKLLKVVSPSLFYSEAGGEIEESVFMDSFHVIRCVLRENLKHHSTRMRDQEKLHMCCLVFTSIIPYVSIVQHDPGKKAVNRNSPVLFTNVVKCLIRAVSYATSCDASMWVTICPAIKDQQVPVTLFGFLEDLQATFLSEKEIEDDTNKRQKHKRAKELDAKGRLARLTLRLLSILIHPIIIAENQGILRPTPLGKNSDVEEKEKNNGLWDDDMFRSRKYKNLLEGSKQSEFMYGLTSALRQCIGKTLLHAPSALDLFLDILQEFHQQNTSQGNSSSGGNATEDKESPRKHSPFSIRDILGIILQSSKACSDFAHRMGNSGQAMELLLGFAVAGEEENQTAIQILDTLCKKGLLTLSTCSICVEHSRKFLNSPASTIVSANLLATVLNQFSRQHKASLLDSRFRENDKQKLHNMTLHIFETLKTSESFAGLNTLLSQLLQAKKHDKHLDVEGCGYIFTEASAYDGPGSVLLSFMRMARCCGIENAPADMSALLLEKGVWGKYIKLLTPKSIVDTKDGAPVNTPLTPTGLTTFLQLLYELVISNPTQNIQLLSGEDGCLPWIIDLLDVTHTEKLLIWPSELGGGGKGLEHLLQYIFDIISLLFTCELSERSQKQIQHVLYERKFIKKSIRLFANLKMFRIDNVHALAPPLKLQTILVTESDHFARQFVESGGIDEIKEMGFLKANSVRENAEDEEKYNEKGMEGSELVINALLVLTQLARRADIYHNHLIDADFSFELRSLLNHPSSRVRSETCRLLGKLCKNSAVFYSILIRDMPDTHPPKRGLIGSTKLEESTPKKRHDLLFHLIARCEDNDPETRKLACFAIGNAAYHSDMLYPNLAPAVPLLAVLLGDKEKKTRANAAGAIGNLVRNSGLLCRDLVRSEAHDKLVHVIQSDPGLQPRRMALFSLGNLIVYKTCREAILNMVEPSFEEWLKNVSKETEDPMVKNYVTRVLSKLALPPLRSQ</sequence>
<evidence type="ECO:0000259" key="15">
    <source>
        <dbReference type="PROSITE" id="PS50011"/>
    </source>
</evidence>